<evidence type="ECO:0000256" key="7">
    <source>
        <dbReference type="SAM" id="MobiDB-lite"/>
    </source>
</evidence>
<feature type="region of interest" description="Disordered" evidence="7">
    <location>
        <begin position="66"/>
        <end position="116"/>
    </location>
</feature>
<dbReference type="Pfam" id="PF01486">
    <property type="entry name" value="K-box"/>
    <property type="match status" value="1"/>
</dbReference>
<evidence type="ECO:0000259" key="10">
    <source>
        <dbReference type="PROSITE" id="PS51297"/>
    </source>
</evidence>
<evidence type="ECO:0000259" key="9">
    <source>
        <dbReference type="PROSITE" id="PS50066"/>
    </source>
</evidence>
<evidence type="ECO:0000256" key="2">
    <source>
        <dbReference type="ARBA" id="ARBA00023015"/>
    </source>
</evidence>
<evidence type="ECO:0000313" key="11">
    <source>
        <dbReference type="EnsemblPlants" id="OMERI03G01730.1"/>
    </source>
</evidence>
<dbReference type="GO" id="GO:0046983">
    <property type="term" value="F:protein dimerization activity"/>
    <property type="evidence" value="ECO:0007669"/>
    <property type="project" value="InterPro"/>
</dbReference>
<reference evidence="11" key="2">
    <citation type="submission" date="2018-05" db="EMBL/GenBank/DDBJ databases">
        <title>OmerRS3 (Oryza meridionalis Reference Sequence Version 3).</title>
        <authorList>
            <person name="Zhang J."/>
            <person name="Kudrna D."/>
            <person name="Lee S."/>
            <person name="Talag J."/>
            <person name="Welchert J."/>
            <person name="Wing R.A."/>
        </authorList>
    </citation>
    <scope>NUCLEOTIDE SEQUENCE [LARGE SCALE GENOMIC DNA]</scope>
    <source>
        <strain evidence="11">cv. OR44</strain>
    </source>
</reference>
<dbReference type="PROSITE" id="PS00350">
    <property type="entry name" value="MADS_BOX_1"/>
    <property type="match status" value="1"/>
</dbReference>
<dbReference type="GO" id="GO:0003700">
    <property type="term" value="F:DNA-binding transcription factor activity"/>
    <property type="evidence" value="ECO:0007669"/>
    <property type="project" value="InterPro"/>
</dbReference>
<dbReference type="SUPFAM" id="SSF55455">
    <property type="entry name" value="SRF-like"/>
    <property type="match status" value="1"/>
</dbReference>
<evidence type="ECO:0008006" key="13">
    <source>
        <dbReference type="Google" id="ProtNLM"/>
    </source>
</evidence>
<feature type="chain" id="PRO_5002356199" description="MADS-box domain-containing protein" evidence="8">
    <location>
        <begin position="29"/>
        <end position="464"/>
    </location>
</feature>
<comment type="subcellular location">
    <subcellularLocation>
        <location evidence="1">Nucleus</location>
    </subcellularLocation>
</comment>
<dbReference type="GO" id="GO:0005634">
    <property type="term" value="C:nucleus"/>
    <property type="evidence" value="ECO:0007669"/>
    <property type="project" value="UniProtKB-SubCell"/>
</dbReference>
<dbReference type="InterPro" id="IPR002100">
    <property type="entry name" value="TF_MADSbox"/>
</dbReference>
<evidence type="ECO:0000256" key="1">
    <source>
        <dbReference type="ARBA" id="ARBA00004123"/>
    </source>
</evidence>
<evidence type="ECO:0000256" key="3">
    <source>
        <dbReference type="ARBA" id="ARBA00023125"/>
    </source>
</evidence>
<dbReference type="Gene3D" id="3.40.1810.10">
    <property type="entry name" value="Transcription factor, MADS-box"/>
    <property type="match status" value="1"/>
</dbReference>
<keyword evidence="8" id="KW-0732">Signal</keyword>
<feature type="coiled-coil region" evidence="6">
    <location>
        <begin position="314"/>
        <end position="341"/>
    </location>
</feature>
<dbReference type="Proteomes" id="UP000008021">
    <property type="component" value="Chromosome 3"/>
</dbReference>
<dbReference type="PRINTS" id="PR00404">
    <property type="entry name" value="MADSDOMAIN"/>
</dbReference>
<evidence type="ECO:0000313" key="12">
    <source>
        <dbReference type="Proteomes" id="UP000008021"/>
    </source>
</evidence>
<dbReference type="Gramene" id="OMERI03G01730.1">
    <property type="protein sequence ID" value="OMERI03G01730.1"/>
    <property type="gene ID" value="OMERI03G01730"/>
</dbReference>
<dbReference type="GO" id="GO:0045944">
    <property type="term" value="P:positive regulation of transcription by RNA polymerase II"/>
    <property type="evidence" value="ECO:0007669"/>
    <property type="project" value="InterPro"/>
</dbReference>
<dbReference type="Pfam" id="PF00319">
    <property type="entry name" value="SRF-TF"/>
    <property type="match status" value="1"/>
</dbReference>
<keyword evidence="3" id="KW-0238">DNA-binding</keyword>
<dbReference type="InterPro" id="IPR033896">
    <property type="entry name" value="MEF2-like_N"/>
</dbReference>
<dbReference type="PROSITE" id="PS50066">
    <property type="entry name" value="MADS_BOX_2"/>
    <property type="match status" value="1"/>
</dbReference>
<feature type="domain" description="K-box" evidence="10">
    <location>
        <begin position="321"/>
        <end position="411"/>
    </location>
</feature>
<dbReference type="CDD" id="cd00265">
    <property type="entry name" value="MADS_MEF2_like"/>
    <property type="match status" value="1"/>
</dbReference>
<feature type="signal peptide" evidence="8">
    <location>
        <begin position="1"/>
        <end position="28"/>
    </location>
</feature>
<accession>A0A0E0CUD9</accession>
<protein>
    <recommendedName>
        <fullName evidence="13">MADS-box domain-containing protein</fullName>
    </recommendedName>
</protein>
<dbReference type="InterPro" id="IPR002487">
    <property type="entry name" value="TF_Kbox"/>
</dbReference>
<feature type="region of interest" description="Disordered" evidence="7">
    <location>
        <begin position="403"/>
        <end position="464"/>
    </location>
</feature>
<dbReference type="SMART" id="SM00432">
    <property type="entry name" value="MADS"/>
    <property type="match status" value="1"/>
</dbReference>
<feature type="compositionally biased region" description="Basic residues" evidence="7">
    <location>
        <begin position="69"/>
        <end position="80"/>
    </location>
</feature>
<dbReference type="GO" id="GO:0000977">
    <property type="term" value="F:RNA polymerase II transcription regulatory region sequence-specific DNA binding"/>
    <property type="evidence" value="ECO:0007669"/>
    <property type="project" value="InterPro"/>
</dbReference>
<reference evidence="11" key="1">
    <citation type="submission" date="2015-04" db="UniProtKB">
        <authorList>
            <consortium name="EnsemblPlants"/>
        </authorList>
    </citation>
    <scope>IDENTIFICATION</scope>
</reference>
<evidence type="ECO:0000256" key="6">
    <source>
        <dbReference type="SAM" id="Coils"/>
    </source>
</evidence>
<dbReference type="InterPro" id="IPR036879">
    <property type="entry name" value="TF_MADSbox_sf"/>
</dbReference>
<keyword evidence="5" id="KW-0539">Nucleus</keyword>
<dbReference type="EnsemblPlants" id="OMERI03G01730.1">
    <property type="protein sequence ID" value="OMERI03G01730.1"/>
    <property type="gene ID" value="OMERI03G01730"/>
</dbReference>
<keyword evidence="12" id="KW-1185">Reference proteome</keyword>
<keyword evidence="6" id="KW-0175">Coiled coil</keyword>
<dbReference type="PROSITE" id="PS51297">
    <property type="entry name" value="K_BOX"/>
    <property type="match status" value="1"/>
</dbReference>
<keyword evidence="4" id="KW-0804">Transcription</keyword>
<evidence type="ECO:0000256" key="4">
    <source>
        <dbReference type="ARBA" id="ARBA00023163"/>
    </source>
</evidence>
<evidence type="ECO:0000256" key="5">
    <source>
        <dbReference type="ARBA" id="ARBA00023242"/>
    </source>
</evidence>
<dbReference type="HOGENOM" id="CLU_699030_0_0_1"/>
<dbReference type="PANTHER" id="PTHR48019">
    <property type="entry name" value="SERUM RESPONSE FACTOR HOMOLOG"/>
    <property type="match status" value="1"/>
</dbReference>
<evidence type="ECO:0000256" key="8">
    <source>
        <dbReference type="SAM" id="SignalP"/>
    </source>
</evidence>
<dbReference type="InterPro" id="IPR050142">
    <property type="entry name" value="MADS-box/MEF2_TF"/>
</dbReference>
<organism evidence="11">
    <name type="scientific">Oryza meridionalis</name>
    <dbReference type="NCBI Taxonomy" id="40149"/>
    <lineage>
        <taxon>Eukaryota</taxon>
        <taxon>Viridiplantae</taxon>
        <taxon>Streptophyta</taxon>
        <taxon>Embryophyta</taxon>
        <taxon>Tracheophyta</taxon>
        <taxon>Spermatophyta</taxon>
        <taxon>Magnoliopsida</taxon>
        <taxon>Liliopsida</taxon>
        <taxon>Poales</taxon>
        <taxon>Poaceae</taxon>
        <taxon>BOP clade</taxon>
        <taxon>Oryzoideae</taxon>
        <taxon>Oryzeae</taxon>
        <taxon>Oryzinae</taxon>
        <taxon>Oryza</taxon>
    </lineage>
</organism>
<feature type="domain" description="MADS-box" evidence="9">
    <location>
        <begin position="178"/>
        <end position="238"/>
    </location>
</feature>
<feature type="compositionally biased region" description="Basic and acidic residues" evidence="7">
    <location>
        <begin position="81"/>
        <end position="92"/>
    </location>
</feature>
<dbReference type="AlphaFoldDB" id="A0A0E0CUD9"/>
<keyword evidence="2" id="KW-0805">Transcription regulation</keyword>
<dbReference type="STRING" id="40149.A0A0E0CUD9"/>
<name>A0A0E0CUD9_9ORYZ</name>
<sequence length="464" mass="52361">MGGSGTNFFPGWEISASLSLFVLPGCITTSAPGCGGHDDDKKRKRNRTHSSCCRCLCPPLPRWGGHYANKGKRQHPQGPKRKAEEEEVERRERGKKRERASEQLGLRPNPTAPPPPLLAIFGESPFADSQIPFRFTTFALSAAPPIGIKKKRAASLAPPPPPRRPQPFLWLVHRRSKMVRGKTQMKRIENPTSRQVTFSKRRNGLLKKAFELSVLCDAEVALIVFSPRGKLYEFASARKIRSEKTEKTIFPRVAIELPSKQSHNFHKEISCETGKTFAEAINFTHKMRSYSFTGQAGKKTIERYRTYTKENIGNKTVQQDIEQVKADADGLAKKLEALETYKRKLLGEKLDECSIEELHSLEVKLERSLISIRGRKTKLLEEQVAKLREKEMKLRKDNEELRDKCKNQPPLSAPLTVRAEDENPDRNINTTNDNMDVETELFIGLPGRSRSSGAAEDSPAMPHS</sequence>
<proteinExistence type="predicted"/>